<accession>A0A2V4N7X6</accession>
<protein>
    <submittedName>
        <fullName evidence="1">Uncharacterized protein</fullName>
    </submittedName>
</protein>
<gene>
    <name evidence="1" type="ORF">C7C46_30695</name>
</gene>
<dbReference type="Proteomes" id="UP000248039">
    <property type="component" value="Unassembled WGS sequence"/>
</dbReference>
<evidence type="ECO:0000313" key="1">
    <source>
        <dbReference type="EMBL" id="PYC67068.1"/>
    </source>
</evidence>
<reference evidence="1 2" key="1">
    <citation type="submission" date="2018-03" db="EMBL/GenBank/DDBJ databases">
        <title>Bioinformatic expansion and discovery of thiopeptide antibiotics.</title>
        <authorList>
            <person name="Schwalen C.J."/>
            <person name="Hudson G.A."/>
            <person name="Mitchell D.A."/>
        </authorList>
    </citation>
    <scope>NUCLEOTIDE SEQUENCE [LARGE SCALE GENOMIC DNA]</scope>
    <source>
        <strain evidence="1 2">ATCC 21389</strain>
    </source>
</reference>
<sequence length="145" mass="14518">MGTNQMITKLTGQTSVVASLSGVLGGLGLDAIPGGVAGGASASCAGLLSASLAPSVLGTGVETGLFLGWGEVSVDSVRVMRDERPTKAPKAVAVAAEHGAYLRAGGAGAAKQDEQLINQAKAAFAGAEAVRSRAFRGPEPWRERT</sequence>
<evidence type="ECO:0000313" key="2">
    <source>
        <dbReference type="Proteomes" id="UP000248039"/>
    </source>
</evidence>
<organism evidence="1 2">
    <name type="scientific">Streptomyces tateyamensis</name>
    <dbReference type="NCBI Taxonomy" id="565073"/>
    <lineage>
        <taxon>Bacteria</taxon>
        <taxon>Bacillati</taxon>
        <taxon>Actinomycetota</taxon>
        <taxon>Actinomycetes</taxon>
        <taxon>Kitasatosporales</taxon>
        <taxon>Streptomycetaceae</taxon>
        <taxon>Streptomyces</taxon>
    </lineage>
</organism>
<proteinExistence type="predicted"/>
<name>A0A2V4N7X6_9ACTN</name>
<dbReference type="AlphaFoldDB" id="A0A2V4N7X6"/>
<dbReference type="EMBL" id="PYBW01000155">
    <property type="protein sequence ID" value="PYC67068.1"/>
    <property type="molecule type" value="Genomic_DNA"/>
</dbReference>
<keyword evidence="2" id="KW-1185">Reference proteome</keyword>
<comment type="caution">
    <text evidence="1">The sequence shown here is derived from an EMBL/GenBank/DDBJ whole genome shotgun (WGS) entry which is preliminary data.</text>
</comment>